<dbReference type="OrthoDB" id="37597at2759"/>
<keyword evidence="18" id="KW-1185">Reference proteome</keyword>
<keyword evidence="12" id="KW-0865">Zymogen</keyword>
<evidence type="ECO:0000256" key="4">
    <source>
        <dbReference type="ARBA" id="ARBA00016153"/>
    </source>
</evidence>
<evidence type="ECO:0000256" key="2">
    <source>
        <dbReference type="ARBA" id="ARBA00004123"/>
    </source>
</evidence>
<sequence length="575" mass="63076">MFASVLKTPDRGFNFENSQRNAWFEDLVKGKNPKPLKTGTTIAGVVFKDGVVLGADTRATSSEVVADKNVSKIHFLSPNIYGRNPRVIMAVSVIQDILFRYHGQIGAHLLLGGVDCRGGHLHNIGPYGSMDKVPFLAMGNLAAMGILENGFKSDLDVESAKRLVCDAIFAGIMNDLGSGHNIDLCVITRSGVDYIRPYQMFEHTGKREGCYNYKPGTTAVLTKQVHHFDMELVDERGPGLYYVSSSGRRLAGDMFSTGSGSDYAYGVMDSGHRWDLSAPEAYDLAERAIYHATHRDAHSGGVVNSEMALMDVCLSPELKQSCFARNAWESEPNICGPSHYTFGLNTDELAVPTGLDPVQFLGPFTDGKSDLKLEFHHGTTTLAFKFQHGVMVAVDSRASAGSYICDTKANKVIEINPYLLGTMAGCAADCIYWERRLAKECRIYKLRNNTRISVAAASKLLANMMVEYRGMGLSMSTMVCGWDQRGPGLYYVSSSGRRLAGDMFSTGSGSDYAYGVMDSGHRWDLSAPEAYDLAERAIYHATHRDAHSGGVVNMYHMKEDGWIKVSQNDVDKTVL</sequence>
<evidence type="ECO:0000256" key="15">
    <source>
        <dbReference type="ARBA" id="ARBA00030591"/>
    </source>
</evidence>
<dbReference type="GO" id="GO:0005654">
    <property type="term" value="C:nucleoplasm"/>
    <property type="evidence" value="ECO:0007669"/>
    <property type="project" value="UniProtKB-ARBA"/>
</dbReference>
<dbReference type="Gene3D" id="3.60.20.10">
    <property type="entry name" value="Glutamine Phosphoribosylpyrophosphate, subunit 1, domain 1"/>
    <property type="match status" value="4"/>
</dbReference>
<evidence type="ECO:0000256" key="7">
    <source>
        <dbReference type="ARBA" id="ARBA00022698"/>
    </source>
</evidence>
<evidence type="ECO:0000256" key="6">
    <source>
        <dbReference type="ARBA" id="ARBA00022670"/>
    </source>
</evidence>
<dbReference type="PANTHER" id="PTHR32194">
    <property type="entry name" value="METALLOPROTEASE TLDD"/>
    <property type="match status" value="1"/>
</dbReference>
<evidence type="ECO:0000256" key="8">
    <source>
        <dbReference type="ARBA" id="ARBA00022782"/>
    </source>
</evidence>
<dbReference type="PROSITE" id="PS00854">
    <property type="entry name" value="PROTEASOME_BETA_1"/>
    <property type="match status" value="1"/>
</dbReference>
<dbReference type="GO" id="GO:0045444">
    <property type="term" value="P:fat cell differentiation"/>
    <property type="evidence" value="ECO:0007669"/>
    <property type="project" value="UniProtKB-ARBA"/>
</dbReference>
<keyword evidence="11" id="KW-0647">Proteasome</keyword>
<comment type="catalytic activity">
    <reaction evidence="1">
        <text>Cleavage of peptide bonds with very broad specificity.</text>
        <dbReference type="EC" id="3.4.25.1"/>
    </reaction>
</comment>
<dbReference type="SUPFAM" id="SSF56235">
    <property type="entry name" value="N-terminal nucleophile aminohydrolases (Ntn hydrolases)"/>
    <property type="match status" value="3"/>
</dbReference>
<keyword evidence="5" id="KW-0963">Cytoplasm</keyword>
<dbReference type="CDD" id="cd03761">
    <property type="entry name" value="proteasome_beta_type_5"/>
    <property type="match status" value="1"/>
</dbReference>
<gene>
    <name evidence="17" type="ORF">DNTS_032054</name>
</gene>
<keyword evidence="7" id="KW-0888">Threonine protease</keyword>
<dbReference type="Proteomes" id="UP000316079">
    <property type="component" value="Unassembled WGS sequence"/>
</dbReference>
<dbReference type="GO" id="GO:0002376">
    <property type="term" value="P:immune system process"/>
    <property type="evidence" value="ECO:0007669"/>
    <property type="project" value="UniProtKB-KW"/>
</dbReference>
<evidence type="ECO:0000256" key="10">
    <source>
        <dbReference type="ARBA" id="ARBA00022859"/>
    </source>
</evidence>
<feature type="active site" description="Nucleophile" evidence="16">
    <location>
        <position position="379"/>
    </location>
</feature>
<comment type="caution">
    <text evidence="17">The sequence shown here is derived from an EMBL/GenBank/DDBJ whole genome shotgun (WGS) entry which is preliminary data.</text>
</comment>
<evidence type="ECO:0000256" key="12">
    <source>
        <dbReference type="ARBA" id="ARBA00023145"/>
    </source>
</evidence>
<accession>A0A553P9J9</accession>
<dbReference type="InterPro" id="IPR001353">
    <property type="entry name" value="Proteasome_sua/b"/>
</dbReference>
<dbReference type="InterPro" id="IPR016050">
    <property type="entry name" value="Proteasome_bsu_CS"/>
</dbReference>
<evidence type="ECO:0000313" key="18">
    <source>
        <dbReference type="Proteomes" id="UP000316079"/>
    </source>
</evidence>
<dbReference type="EC" id="3.4.25.1" evidence="3"/>
<evidence type="ECO:0000256" key="9">
    <source>
        <dbReference type="ARBA" id="ARBA00022801"/>
    </source>
</evidence>
<comment type="subcellular location">
    <subcellularLocation>
        <location evidence="2">Nucleus</location>
    </subcellularLocation>
</comment>
<dbReference type="InterPro" id="IPR023333">
    <property type="entry name" value="Proteasome_suB-type"/>
</dbReference>
<dbReference type="AlphaFoldDB" id="A0A553P9J9"/>
<dbReference type="GO" id="GO:0005737">
    <property type="term" value="C:cytoplasm"/>
    <property type="evidence" value="ECO:0007669"/>
    <property type="project" value="TreeGrafter"/>
</dbReference>
<keyword evidence="8" id="KW-0221">Differentiation</keyword>
<proteinExistence type="predicted"/>
<dbReference type="FunFam" id="3.60.20.10:FF:000038">
    <property type="entry name" value="Proteasome subunit beta"/>
    <property type="match status" value="1"/>
</dbReference>
<dbReference type="EMBL" id="SRMA01026712">
    <property type="protein sequence ID" value="TRY74365.1"/>
    <property type="molecule type" value="Genomic_DNA"/>
</dbReference>
<reference evidence="17 18" key="1">
    <citation type="journal article" date="2019" name="Sci. Data">
        <title>Hybrid genome assembly and annotation of Danionella translucida.</title>
        <authorList>
            <person name="Kadobianskyi M."/>
            <person name="Schulze L."/>
            <person name="Schuelke M."/>
            <person name="Judkewitz B."/>
        </authorList>
    </citation>
    <scope>NUCLEOTIDE SEQUENCE [LARGE SCALE GENOMIC DNA]</scope>
    <source>
        <strain evidence="17 18">Bolton</strain>
    </source>
</reference>
<evidence type="ECO:0000313" key="17">
    <source>
        <dbReference type="EMBL" id="TRY74365.1"/>
    </source>
</evidence>
<dbReference type="Pfam" id="PF00227">
    <property type="entry name" value="Proteasome"/>
    <property type="match status" value="3"/>
</dbReference>
<evidence type="ECO:0000256" key="13">
    <source>
        <dbReference type="ARBA" id="ARBA00023242"/>
    </source>
</evidence>
<keyword evidence="10" id="KW-0391">Immunity</keyword>
<organism evidence="17 18">
    <name type="scientific">Danionella cerebrum</name>
    <dbReference type="NCBI Taxonomy" id="2873325"/>
    <lineage>
        <taxon>Eukaryota</taxon>
        <taxon>Metazoa</taxon>
        <taxon>Chordata</taxon>
        <taxon>Craniata</taxon>
        <taxon>Vertebrata</taxon>
        <taxon>Euteleostomi</taxon>
        <taxon>Actinopterygii</taxon>
        <taxon>Neopterygii</taxon>
        <taxon>Teleostei</taxon>
        <taxon>Ostariophysi</taxon>
        <taxon>Cypriniformes</taxon>
        <taxon>Danionidae</taxon>
        <taxon>Danioninae</taxon>
        <taxon>Danionella</taxon>
    </lineage>
</organism>
<comment type="function">
    <text evidence="14">The proteasome is a multicatalytic proteinase complex which is characterized by its ability to cleave peptides with Arg, Phe, Tyr, Leu, and Glu adjacent to the leaving group at neutral or slightly basic pH. The proteasome has an ATP-dependent proteolytic activity. This subunit is involved in antigen processing to generate class I binding peptides.</text>
</comment>
<dbReference type="PRINTS" id="PR00141">
    <property type="entry name" value="PROTEASOME"/>
</dbReference>
<dbReference type="GO" id="GO:0051603">
    <property type="term" value="P:proteolysis involved in protein catabolic process"/>
    <property type="evidence" value="ECO:0007669"/>
    <property type="project" value="InterPro"/>
</dbReference>
<evidence type="ECO:0000256" key="5">
    <source>
        <dbReference type="ARBA" id="ARBA00022490"/>
    </source>
</evidence>
<feature type="non-terminal residue" evidence="17">
    <location>
        <position position="575"/>
    </location>
</feature>
<name>A0A553P9J9_9TELE</name>
<dbReference type="GO" id="GO:0004298">
    <property type="term" value="F:threonine-type endopeptidase activity"/>
    <property type="evidence" value="ECO:0007669"/>
    <property type="project" value="UniProtKB-KW"/>
</dbReference>
<evidence type="ECO:0000256" key="11">
    <source>
        <dbReference type="ARBA" id="ARBA00022942"/>
    </source>
</evidence>
<evidence type="ECO:0000256" key="16">
    <source>
        <dbReference type="PIRSR" id="PIRSR600243-1"/>
    </source>
</evidence>
<keyword evidence="6" id="KW-0645">Protease</keyword>
<dbReference type="STRING" id="623744.A0A553P9J9"/>
<dbReference type="InterPro" id="IPR029055">
    <property type="entry name" value="Ntn_hydrolases_N"/>
</dbReference>
<keyword evidence="13" id="KW-0539">Nucleus</keyword>
<evidence type="ECO:0000256" key="1">
    <source>
        <dbReference type="ARBA" id="ARBA00001198"/>
    </source>
</evidence>
<protein>
    <recommendedName>
        <fullName evidence="4">Proteasome subunit beta type-8</fullName>
        <ecNumber evidence="3">3.4.25.1</ecNumber>
    </recommendedName>
    <alternativeName>
        <fullName evidence="15">Proteasome subunit beta-5i</fullName>
    </alternativeName>
</protein>
<dbReference type="PANTHER" id="PTHR32194:SF8">
    <property type="entry name" value="PROTEASOME SUBUNIT BETA"/>
    <property type="match status" value="1"/>
</dbReference>
<evidence type="ECO:0000256" key="14">
    <source>
        <dbReference type="ARBA" id="ARBA00025456"/>
    </source>
</evidence>
<evidence type="ECO:0000256" key="3">
    <source>
        <dbReference type="ARBA" id="ARBA00012039"/>
    </source>
</evidence>
<dbReference type="GO" id="GO:0005839">
    <property type="term" value="C:proteasome core complex"/>
    <property type="evidence" value="ECO:0007669"/>
    <property type="project" value="InterPro"/>
</dbReference>
<dbReference type="InterPro" id="IPR000243">
    <property type="entry name" value="Pept_T1A_subB"/>
</dbReference>
<dbReference type="PROSITE" id="PS51476">
    <property type="entry name" value="PROTEASOME_BETA_2"/>
    <property type="match status" value="1"/>
</dbReference>
<keyword evidence="9" id="KW-0378">Hydrolase</keyword>